<dbReference type="InterPro" id="IPR006312">
    <property type="entry name" value="TatA/E"/>
</dbReference>
<dbReference type="HAMAP" id="MF_00236">
    <property type="entry name" value="TatA_E"/>
    <property type="match status" value="1"/>
</dbReference>
<comment type="subunit">
    <text evidence="9">Forms a complex with TatC.</text>
</comment>
<comment type="function">
    <text evidence="9">Part of the twin-arginine translocation (Tat) system that transports large folded proteins containing a characteristic twin-arginine motif in their signal peptide across membranes. TatA could form the protein-conducting channel of the Tat system.</text>
</comment>
<evidence type="ECO:0000256" key="8">
    <source>
        <dbReference type="ARBA" id="ARBA00023136"/>
    </source>
</evidence>
<keyword evidence="4 9" id="KW-0812">Transmembrane</keyword>
<accession>A0A9D0YQY8</accession>
<keyword evidence="6 9" id="KW-1133">Transmembrane helix</keyword>
<comment type="caution">
    <text evidence="10">The sequence shown here is derived from an EMBL/GenBank/DDBJ whole genome shotgun (WGS) entry which is preliminary data.</text>
</comment>
<keyword evidence="3 9" id="KW-1003">Cell membrane</keyword>
<comment type="similarity">
    <text evidence="9">Belongs to the TatA/E family.</text>
</comment>
<gene>
    <name evidence="9 10" type="primary">tatA</name>
    <name evidence="10" type="ORF">EYH37_03430</name>
</gene>
<keyword evidence="2 9" id="KW-0813">Transport</keyword>
<dbReference type="Gene3D" id="1.20.5.3310">
    <property type="match status" value="1"/>
</dbReference>
<evidence type="ECO:0000313" key="11">
    <source>
        <dbReference type="Proteomes" id="UP000606463"/>
    </source>
</evidence>
<protein>
    <recommendedName>
        <fullName evidence="9">Sec-independent protein translocase protein TatA</fullName>
    </recommendedName>
</protein>
<dbReference type="GO" id="GO:0008320">
    <property type="term" value="F:protein transmembrane transporter activity"/>
    <property type="evidence" value="ECO:0007669"/>
    <property type="project" value="UniProtKB-UniRule"/>
</dbReference>
<sequence>MFGPFSGWEILIILLIVLLIFGPGRLGELGKSLGEGIRNFKKAISGEEEPKIQNKEKEETKNP</sequence>
<proteinExistence type="inferred from homology"/>
<keyword evidence="7 9" id="KW-0811">Translocation</keyword>
<evidence type="ECO:0000256" key="4">
    <source>
        <dbReference type="ARBA" id="ARBA00022692"/>
    </source>
</evidence>
<dbReference type="NCBIfam" id="TIGR01411">
    <property type="entry name" value="tatAE"/>
    <property type="match status" value="1"/>
</dbReference>
<keyword evidence="8 9" id="KW-0472">Membrane</keyword>
<organism evidence="10 11">
    <name type="scientific">Aquifex aeolicus</name>
    <dbReference type="NCBI Taxonomy" id="63363"/>
    <lineage>
        <taxon>Bacteria</taxon>
        <taxon>Pseudomonadati</taxon>
        <taxon>Aquificota</taxon>
        <taxon>Aquificia</taxon>
        <taxon>Aquificales</taxon>
        <taxon>Aquificaceae</taxon>
        <taxon>Aquifex</taxon>
    </lineage>
</organism>
<dbReference type="PANTHER" id="PTHR42982">
    <property type="entry name" value="SEC-INDEPENDENT PROTEIN TRANSLOCASE PROTEIN TATA"/>
    <property type="match status" value="1"/>
</dbReference>
<comment type="subcellular location">
    <subcellularLocation>
        <location evidence="1 9">Cell membrane</location>
        <topology evidence="1 9">Single-pass membrane protein</topology>
    </subcellularLocation>
</comment>
<evidence type="ECO:0000313" key="10">
    <source>
        <dbReference type="EMBL" id="HIP98404.1"/>
    </source>
</evidence>
<evidence type="ECO:0000256" key="6">
    <source>
        <dbReference type="ARBA" id="ARBA00022989"/>
    </source>
</evidence>
<evidence type="ECO:0000256" key="5">
    <source>
        <dbReference type="ARBA" id="ARBA00022927"/>
    </source>
</evidence>
<dbReference type="GO" id="GO:0033281">
    <property type="term" value="C:TAT protein transport complex"/>
    <property type="evidence" value="ECO:0007669"/>
    <property type="project" value="UniProtKB-UniRule"/>
</dbReference>
<dbReference type="Proteomes" id="UP000606463">
    <property type="component" value="Unassembled WGS sequence"/>
</dbReference>
<name>A0A9D0YQY8_AQUAO</name>
<evidence type="ECO:0000256" key="7">
    <source>
        <dbReference type="ARBA" id="ARBA00023010"/>
    </source>
</evidence>
<dbReference type="InterPro" id="IPR003369">
    <property type="entry name" value="TatA/B/E"/>
</dbReference>
<dbReference type="AlphaFoldDB" id="A0A9D0YQY8"/>
<dbReference type="PANTHER" id="PTHR42982:SF1">
    <property type="entry name" value="SEC-INDEPENDENT PROTEIN TRANSLOCASE PROTEIN TATA"/>
    <property type="match status" value="1"/>
</dbReference>
<evidence type="ECO:0000256" key="1">
    <source>
        <dbReference type="ARBA" id="ARBA00004162"/>
    </source>
</evidence>
<dbReference type="GO" id="GO:0043953">
    <property type="term" value="P:protein transport by the Tat complex"/>
    <property type="evidence" value="ECO:0007669"/>
    <property type="project" value="UniProtKB-UniRule"/>
</dbReference>
<evidence type="ECO:0000256" key="9">
    <source>
        <dbReference type="HAMAP-Rule" id="MF_00236"/>
    </source>
</evidence>
<keyword evidence="5 9" id="KW-0653">Protein transport</keyword>
<dbReference type="Pfam" id="PF02416">
    <property type="entry name" value="TatA_B_E"/>
    <property type="match status" value="1"/>
</dbReference>
<reference evidence="10" key="1">
    <citation type="journal article" date="2020" name="ISME J.">
        <title>Gammaproteobacteria mediating utilization of methyl-, sulfur- and petroleum organic compounds in deep ocean hydrothermal plumes.</title>
        <authorList>
            <person name="Zhou Z."/>
            <person name="Liu Y."/>
            <person name="Pan J."/>
            <person name="Cron B.R."/>
            <person name="Toner B.M."/>
            <person name="Anantharaman K."/>
            <person name="Breier J.A."/>
            <person name="Dick G.J."/>
            <person name="Li M."/>
        </authorList>
    </citation>
    <scope>NUCLEOTIDE SEQUENCE</scope>
    <source>
        <strain evidence="10">SZUA-1501</strain>
    </source>
</reference>
<dbReference type="EMBL" id="DQVE01000036">
    <property type="protein sequence ID" value="HIP98404.1"/>
    <property type="molecule type" value="Genomic_DNA"/>
</dbReference>
<evidence type="ECO:0000256" key="3">
    <source>
        <dbReference type="ARBA" id="ARBA00022475"/>
    </source>
</evidence>
<evidence type="ECO:0000256" key="2">
    <source>
        <dbReference type="ARBA" id="ARBA00022448"/>
    </source>
</evidence>